<feature type="transmembrane region" description="Helical" evidence="9">
    <location>
        <begin position="146"/>
        <end position="165"/>
    </location>
</feature>
<dbReference type="AlphaFoldDB" id="A0A9C7G663"/>
<evidence type="ECO:0000256" key="4">
    <source>
        <dbReference type="ARBA" id="ARBA00022475"/>
    </source>
</evidence>
<feature type="transmembrane region" description="Helical" evidence="9">
    <location>
        <begin position="213"/>
        <end position="236"/>
    </location>
</feature>
<comment type="similarity">
    <text evidence="8">Belongs to the NhaC Na(+)/H(+) (TC 2.A.35) antiporter family.</text>
</comment>
<keyword evidence="3" id="KW-0050">Antiport</keyword>
<dbReference type="EMBL" id="CAKJTG010000001">
    <property type="protein sequence ID" value="CAG9606320.1"/>
    <property type="molecule type" value="Genomic_DNA"/>
</dbReference>
<evidence type="ECO:0000256" key="5">
    <source>
        <dbReference type="ARBA" id="ARBA00022692"/>
    </source>
</evidence>
<evidence type="ECO:0000259" key="10">
    <source>
        <dbReference type="Pfam" id="PF03553"/>
    </source>
</evidence>
<accession>A0A9C7G663</accession>
<evidence type="ECO:0000256" key="6">
    <source>
        <dbReference type="ARBA" id="ARBA00022989"/>
    </source>
</evidence>
<evidence type="ECO:0000256" key="2">
    <source>
        <dbReference type="ARBA" id="ARBA00022448"/>
    </source>
</evidence>
<evidence type="ECO:0000313" key="11">
    <source>
        <dbReference type="EMBL" id="CAG9606320.1"/>
    </source>
</evidence>
<evidence type="ECO:0000256" key="1">
    <source>
        <dbReference type="ARBA" id="ARBA00004651"/>
    </source>
</evidence>
<dbReference type="InterPro" id="IPR018461">
    <property type="entry name" value="Na/H_Antiport_NhaC-like_C"/>
</dbReference>
<dbReference type="Pfam" id="PF03553">
    <property type="entry name" value="Na_H_antiporter"/>
    <property type="match status" value="1"/>
</dbReference>
<feature type="domain" description="Na+/H+ antiporter NhaC-like C-terminal" evidence="10">
    <location>
        <begin position="147"/>
        <end position="385"/>
    </location>
</feature>
<evidence type="ECO:0000256" key="3">
    <source>
        <dbReference type="ARBA" id="ARBA00022449"/>
    </source>
</evidence>
<sequence>MVGLAKGNGVSFKKIIFISKKGVKRTSGVIWILFLVGFLLPSWYLAGTIDQMVSVALHFITPQHFFTLSFVVAIIFSMILGTSVGTLSSIGIPIMGSAIALHIPVEIVAGALISGAFVGDRTSPFSSAHQLLAQTVEITVKQQFRAMGVTSMLAILSGIFFYSFLDNRLLNEIHNQVSVNRISLSFWEFIPPMILILMVIMRIKVLYAFLCSIVFACLLAMWNGVGLLKLILSLWYGITGLGGGLKNMYLLLLFLGLAGAYNGLLEELKVIQSILDRWLQTSYTIFSDTLKIMVTTLGITLIAANQTLPIILTGRSFLEYWSSKYSKEELARVMADSTMLFPGIVPWSVLTIMCSTITGVSIFDYFSYAIFLWILPIFTICLSVIKMNRQKGILKTS</sequence>
<comment type="subcellular location">
    <subcellularLocation>
        <location evidence="1">Cell membrane</location>
        <topology evidence="1">Multi-pass membrane protein</topology>
    </subcellularLocation>
</comment>
<proteinExistence type="inferred from homology"/>
<protein>
    <submittedName>
        <fullName evidence="11">Na(+)/H(+) antiporter NhaC</fullName>
    </submittedName>
</protein>
<dbReference type="PANTHER" id="PTHR33451:SF3">
    <property type="entry name" value="MALATE-2H(+)_NA(+)-LACTATE ANTIPORTER"/>
    <property type="match status" value="1"/>
</dbReference>
<dbReference type="Proteomes" id="UP000789845">
    <property type="component" value="Unassembled WGS sequence"/>
</dbReference>
<comment type="caution">
    <text evidence="11">The sequence shown here is derived from an EMBL/GenBank/DDBJ whole genome shotgun (WGS) entry which is preliminary data.</text>
</comment>
<gene>
    <name evidence="11" type="primary">nhaC</name>
    <name evidence="11" type="ORF">NEOCIP111885_00008</name>
</gene>
<keyword evidence="6 9" id="KW-1133">Transmembrane helix</keyword>
<evidence type="ECO:0000256" key="8">
    <source>
        <dbReference type="ARBA" id="ARBA00038435"/>
    </source>
</evidence>
<dbReference type="PANTHER" id="PTHR33451">
    <property type="entry name" value="MALATE-2H(+)/NA(+)-LACTATE ANTIPORTER"/>
    <property type="match status" value="1"/>
</dbReference>
<keyword evidence="12" id="KW-1185">Reference proteome</keyword>
<dbReference type="InterPro" id="IPR052180">
    <property type="entry name" value="NhaC_Na-H+_Antiporter"/>
</dbReference>
<feature type="transmembrane region" description="Helical" evidence="9">
    <location>
        <begin position="99"/>
        <end position="118"/>
    </location>
</feature>
<evidence type="ECO:0000256" key="7">
    <source>
        <dbReference type="ARBA" id="ARBA00023136"/>
    </source>
</evidence>
<keyword evidence="5 9" id="KW-0812">Transmembrane</keyword>
<feature type="transmembrane region" description="Helical" evidence="9">
    <location>
        <begin position="66"/>
        <end position="87"/>
    </location>
</feature>
<keyword evidence="7 9" id="KW-0472">Membrane</keyword>
<feature type="transmembrane region" description="Helical" evidence="9">
    <location>
        <begin position="28"/>
        <end position="46"/>
    </location>
</feature>
<dbReference type="GO" id="GO:0005886">
    <property type="term" value="C:plasma membrane"/>
    <property type="evidence" value="ECO:0007669"/>
    <property type="project" value="UniProtKB-SubCell"/>
</dbReference>
<dbReference type="GO" id="GO:0015297">
    <property type="term" value="F:antiporter activity"/>
    <property type="evidence" value="ECO:0007669"/>
    <property type="project" value="UniProtKB-KW"/>
</dbReference>
<reference evidence="11" key="1">
    <citation type="submission" date="2021-10" db="EMBL/GenBank/DDBJ databases">
        <authorList>
            <person name="Criscuolo A."/>
        </authorList>
    </citation>
    <scope>NUCLEOTIDE SEQUENCE</scope>
    <source>
        <strain evidence="11">CIP111885</strain>
    </source>
</reference>
<feature type="transmembrane region" description="Helical" evidence="9">
    <location>
        <begin position="365"/>
        <end position="385"/>
    </location>
</feature>
<organism evidence="11 12">
    <name type="scientific">Pseudoneobacillus rhizosphaerae</name>
    <dbReference type="NCBI Taxonomy" id="2880968"/>
    <lineage>
        <taxon>Bacteria</taxon>
        <taxon>Bacillati</taxon>
        <taxon>Bacillota</taxon>
        <taxon>Bacilli</taxon>
        <taxon>Bacillales</taxon>
        <taxon>Bacillaceae</taxon>
        <taxon>Pseudoneobacillus</taxon>
    </lineage>
</organism>
<feature type="transmembrane region" description="Helical" evidence="9">
    <location>
        <begin position="292"/>
        <end position="318"/>
    </location>
</feature>
<feature type="transmembrane region" description="Helical" evidence="9">
    <location>
        <begin position="186"/>
        <end position="207"/>
    </location>
</feature>
<keyword evidence="4" id="KW-1003">Cell membrane</keyword>
<evidence type="ECO:0000313" key="12">
    <source>
        <dbReference type="Proteomes" id="UP000789845"/>
    </source>
</evidence>
<evidence type="ECO:0000256" key="9">
    <source>
        <dbReference type="SAM" id="Phobius"/>
    </source>
</evidence>
<name>A0A9C7G663_9BACI</name>
<keyword evidence="2" id="KW-0813">Transport</keyword>
<feature type="transmembrane region" description="Helical" evidence="9">
    <location>
        <begin position="339"/>
        <end position="359"/>
    </location>
</feature>